<dbReference type="Proteomes" id="UP001432014">
    <property type="component" value="Chromosome"/>
</dbReference>
<proteinExistence type="predicted"/>
<feature type="domain" description="Chitin-binding type-3" evidence="3">
    <location>
        <begin position="202"/>
        <end position="247"/>
    </location>
</feature>
<keyword evidence="5" id="KW-1185">Reference proteome</keyword>
<dbReference type="RefSeq" id="WP_329611616.1">
    <property type="nucleotide sequence ID" value="NZ_CP108482.1"/>
</dbReference>
<evidence type="ECO:0000313" key="5">
    <source>
        <dbReference type="Proteomes" id="UP001432014"/>
    </source>
</evidence>
<protein>
    <recommendedName>
        <fullName evidence="3">Chitin-binding type-3 domain-containing protein</fullName>
    </recommendedName>
</protein>
<dbReference type="Gene3D" id="2.10.10.20">
    <property type="entry name" value="Carbohydrate-binding module superfamily 5/12"/>
    <property type="match status" value="1"/>
</dbReference>
<reference evidence="4 5" key="1">
    <citation type="submission" date="2022-10" db="EMBL/GenBank/DDBJ databases">
        <title>The complete genomes of actinobacterial strains from the NBC collection.</title>
        <authorList>
            <person name="Joergensen T.S."/>
            <person name="Alvarez Arevalo M."/>
            <person name="Sterndorff E.B."/>
            <person name="Faurdal D."/>
            <person name="Vuksanovic O."/>
            <person name="Mourched A.-S."/>
            <person name="Charusanti P."/>
            <person name="Shaw S."/>
            <person name="Blin K."/>
            <person name="Weber T."/>
        </authorList>
    </citation>
    <scope>NUCLEOTIDE SEQUENCE [LARGE SCALE GENOMIC DNA]</scope>
    <source>
        <strain evidence="4 5">NBC_01247</strain>
    </source>
</reference>
<feature type="chain" id="PRO_5045467358" description="Chitin-binding type-3 domain-containing protein" evidence="2">
    <location>
        <begin position="34"/>
        <end position="250"/>
    </location>
</feature>
<organism evidence="4 5">
    <name type="scientific">Kitasatospora herbaricolor</name>
    <dbReference type="NCBI Taxonomy" id="68217"/>
    <lineage>
        <taxon>Bacteria</taxon>
        <taxon>Bacillati</taxon>
        <taxon>Actinomycetota</taxon>
        <taxon>Actinomycetes</taxon>
        <taxon>Kitasatosporales</taxon>
        <taxon>Streptomycetaceae</taxon>
        <taxon>Kitasatospora</taxon>
    </lineage>
</organism>
<accession>A0ABZ1WJS3</accession>
<evidence type="ECO:0000313" key="4">
    <source>
        <dbReference type="EMBL" id="WUS60957.1"/>
    </source>
</evidence>
<dbReference type="EMBL" id="CP108482">
    <property type="protein sequence ID" value="WUS60957.1"/>
    <property type="molecule type" value="Genomic_DNA"/>
</dbReference>
<gene>
    <name evidence="4" type="ORF">OG469_38980</name>
</gene>
<evidence type="ECO:0000256" key="2">
    <source>
        <dbReference type="SAM" id="SignalP"/>
    </source>
</evidence>
<name>A0ABZ1WJS3_9ACTN</name>
<dbReference type="CDD" id="cd12215">
    <property type="entry name" value="ChiC_BD"/>
    <property type="match status" value="1"/>
</dbReference>
<evidence type="ECO:0000259" key="3">
    <source>
        <dbReference type="SMART" id="SM00495"/>
    </source>
</evidence>
<keyword evidence="2" id="KW-0732">Signal</keyword>
<evidence type="ECO:0000256" key="1">
    <source>
        <dbReference type="ARBA" id="ARBA00022801"/>
    </source>
</evidence>
<dbReference type="SMART" id="SM00495">
    <property type="entry name" value="ChtBD3"/>
    <property type="match status" value="1"/>
</dbReference>
<keyword evidence="1" id="KW-0378">Hydrolase</keyword>
<dbReference type="InterPro" id="IPR003610">
    <property type="entry name" value="CBM5/12"/>
</dbReference>
<sequence length="250" mass="24622">MTGPVRAPLRALLAGAVTAAAIAGVALTGTVHAAGTPLPAQVFAPDVEAQADDSLSKLASQSGDKYPTMAFLQAAAPASSPSPSASSVQVPAIQVQVSPSSGTVTAGSSTTATVSTAIINNGSNTSIAMTVSGVPVGVTASVSPSSGNGSSSAALSVSTVSTVVPGIYTLTVKGTLTGTSATSSATYTLTVTGTATAPACSTASWDGTHVYTGGNTVSWKGHRWSAKWWTLGEEPGTTGQWGVWQYLGTC</sequence>
<dbReference type="InterPro" id="IPR036573">
    <property type="entry name" value="CBM_sf_5/12"/>
</dbReference>
<dbReference type="SUPFAM" id="SSF51055">
    <property type="entry name" value="Carbohydrate binding domain"/>
    <property type="match status" value="1"/>
</dbReference>
<feature type="signal peptide" evidence="2">
    <location>
        <begin position="1"/>
        <end position="33"/>
    </location>
</feature>